<dbReference type="PANTHER" id="PTHR13793:SF107">
    <property type="entry name" value="BROMODOMAIN-CONTAINING PROTEIN HOMOLOG"/>
    <property type="match status" value="1"/>
</dbReference>
<dbReference type="Proteomes" id="UP001465755">
    <property type="component" value="Unassembled WGS sequence"/>
</dbReference>
<dbReference type="InterPro" id="IPR050701">
    <property type="entry name" value="Histone_Mod_Regulator"/>
</dbReference>
<dbReference type="PROSITE" id="PS01359">
    <property type="entry name" value="ZF_PHD_1"/>
    <property type="match status" value="1"/>
</dbReference>
<proteinExistence type="predicted"/>
<feature type="domain" description="PHD-type" evidence="6">
    <location>
        <begin position="613"/>
        <end position="663"/>
    </location>
</feature>
<dbReference type="EMBL" id="JALJOQ010000013">
    <property type="protein sequence ID" value="KAK9810852.1"/>
    <property type="molecule type" value="Genomic_DNA"/>
</dbReference>
<dbReference type="AlphaFoldDB" id="A0AAW1PSA8"/>
<evidence type="ECO:0000256" key="2">
    <source>
        <dbReference type="ARBA" id="ARBA00022771"/>
    </source>
</evidence>
<feature type="region of interest" description="Disordered" evidence="5">
    <location>
        <begin position="309"/>
        <end position="395"/>
    </location>
</feature>
<evidence type="ECO:0000313" key="8">
    <source>
        <dbReference type="EMBL" id="KAK9810852.1"/>
    </source>
</evidence>
<reference evidence="8 9" key="1">
    <citation type="journal article" date="2024" name="Nat. Commun.">
        <title>Phylogenomics reveals the evolutionary origins of lichenization in chlorophyte algae.</title>
        <authorList>
            <person name="Puginier C."/>
            <person name="Libourel C."/>
            <person name="Otte J."/>
            <person name="Skaloud P."/>
            <person name="Haon M."/>
            <person name="Grisel S."/>
            <person name="Petersen M."/>
            <person name="Berrin J.G."/>
            <person name="Delaux P.M."/>
            <person name="Dal Grande F."/>
            <person name="Keller J."/>
        </authorList>
    </citation>
    <scope>NUCLEOTIDE SEQUENCE [LARGE SCALE GENOMIC DNA]</scope>
    <source>
        <strain evidence="8 9">SAG 2036</strain>
    </source>
</reference>
<keyword evidence="3" id="KW-0862">Zinc</keyword>
<evidence type="ECO:0000313" key="9">
    <source>
        <dbReference type="Proteomes" id="UP001465755"/>
    </source>
</evidence>
<dbReference type="CDD" id="cd15571">
    <property type="entry name" value="ePHD"/>
    <property type="match status" value="1"/>
</dbReference>
<evidence type="ECO:0000256" key="3">
    <source>
        <dbReference type="ARBA" id="ARBA00022833"/>
    </source>
</evidence>
<evidence type="ECO:0000256" key="4">
    <source>
        <dbReference type="PROSITE-ProRule" id="PRU00146"/>
    </source>
</evidence>
<organism evidence="8 9">
    <name type="scientific">Symbiochloris irregularis</name>
    <dbReference type="NCBI Taxonomy" id="706552"/>
    <lineage>
        <taxon>Eukaryota</taxon>
        <taxon>Viridiplantae</taxon>
        <taxon>Chlorophyta</taxon>
        <taxon>core chlorophytes</taxon>
        <taxon>Trebouxiophyceae</taxon>
        <taxon>Trebouxiales</taxon>
        <taxon>Trebouxiaceae</taxon>
        <taxon>Symbiochloris</taxon>
    </lineage>
</organism>
<feature type="region of interest" description="Disordered" evidence="5">
    <location>
        <begin position="265"/>
        <end position="290"/>
    </location>
</feature>
<gene>
    <name evidence="8" type="ORF">WJX73_002323</name>
</gene>
<keyword evidence="2 4" id="KW-0863">Zinc-finger</keyword>
<feature type="region of interest" description="Disordered" evidence="5">
    <location>
        <begin position="812"/>
        <end position="838"/>
    </location>
</feature>
<evidence type="ECO:0000256" key="1">
    <source>
        <dbReference type="ARBA" id="ARBA00022723"/>
    </source>
</evidence>
<protein>
    <recommendedName>
        <fullName evidence="10">Peregrin</fullName>
    </recommendedName>
</protein>
<feature type="compositionally biased region" description="Polar residues" evidence="5">
    <location>
        <begin position="960"/>
        <end position="978"/>
    </location>
</feature>
<sequence>MQALLGLPAACPQPCLTLTEAQARAQQIAEDKRKKELAREKQKAKSHVATQDHLHGVIPGAEEEKSTYWLFIEAFFRDLTRDDLAGILPVLGDPEQDPAYHIPPLGALRVSEQHPATLQRALTALPAAKAVGTGPSAPPQQALQSEAAATPTSSTAGNSAMEDVDRLRKSRRLVAKSSLPSQRISTEEELPSQDSNPGLLAHSEASRTQLAAAQAAVSALRQGDSLVAGVRPEDLALLAAQVLDGNKRSAMQSLHVTAQAGLPAGAAQQAASRSMQAEAAGQSDSLHQGVRHDEAQHPHLAAILRHQEANPPAKRPRLALQQGPAAAAVSVGADADDSQKTKEDKHPMPHPDAVGDAKAGGQGNGAQADAATPSLPPSRTTSLGGRQRNAVNYSRLAGVKNLTGVKKSVVPNKGQKRSSMPKAPRPIPASHAAASVAALIAAGHPEGPLEEQWQQLEAAGPLLAQAPEDELVGEILALQAELALQQAANRRRVAGALQHLLPQLQAQLANAEDRTASVEFIVAYQMAQKACKRSAKREKREAQLREAAAAAAEAALTSVPRKARPARHHAAGDHAGLGAATTPAFSPSPTASPAPESASLYDKLATRQGADDDAMCAVCGGGLSLEPDLIVFCERCDVAVHQKCYGLHELPQGEWVCWPCRKHEARLLAQGMPPAQVRPPRYLAGSAGALEGGARSTHCALCPVRCGAFRQTTDSRHWVHQVCALWHPETSVQSGSACNAVEGKSQIKAERWGRPCSVCRQTHGAVVLCSTPHCSVAFHPLCARNSGCYLARRPGPHGTLLHRAYCRQHSEVQQERDRAADEAELQGAPGGGAEHRREAKRLDKEERAAIAHAAMASKVQERRALAAARNHMEGARMLMERVHKREKTKLNAAKAAAELWRLRLGPGMELPDGGAAFLHDEPLAPPSALAPQPSLARDSSLGTARTRRATERGLSLAGGQRSTRPRSAQQQQSPESLQVNTHRMLTTAEADNLNAQLQQRMEDGPFMYVPIQSLRSRPTRASAAAAHKSA</sequence>
<dbReference type="Pfam" id="PF13831">
    <property type="entry name" value="PHD_2"/>
    <property type="match status" value="1"/>
</dbReference>
<dbReference type="GO" id="GO:0008270">
    <property type="term" value="F:zinc ion binding"/>
    <property type="evidence" value="ECO:0007669"/>
    <property type="project" value="UniProtKB-KW"/>
</dbReference>
<evidence type="ECO:0000256" key="5">
    <source>
        <dbReference type="SAM" id="MobiDB-lite"/>
    </source>
</evidence>
<feature type="domain" description="PHD-type" evidence="7">
    <location>
        <begin position="696"/>
        <end position="810"/>
    </location>
</feature>
<keyword evidence="1" id="KW-0479">Metal-binding</keyword>
<evidence type="ECO:0008006" key="10">
    <source>
        <dbReference type="Google" id="ProtNLM"/>
    </source>
</evidence>
<keyword evidence="9" id="KW-1185">Reference proteome</keyword>
<dbReference type="InterPro" id="IPR001965">
    <property type="entry name" value="Znf_PHD"/>
</dbReference>
<dbReference type="PROSITE" id="PS50016">
    <property type="entry name" value="ZF_PHD_2"/>
    <property type="match status" value="1"/>
</dbReference>
<dbReference type="Pfam" id="PF13832">
    <property type="entry name" value="zf-HC5HC2H_2"/>
    <property type="match status" value="1"/>
</dbReference>
<dbReference type="SUPFAM" id="SSF57903">
    <property type="entry name" value="FYVE/PHD zinc finger"/>
    <property type="match status" value="1"/>
</dbReference>
<feature type="compositionally biased region" description="Basic and acidic residues" evidence="5">
    <location>
        <begin position="337"/>
        <end position="355"/>
    </location>
</feature>
<dbReference type="InterPro" id="IPR034732">
    <property type="entry name" value="EPHD"/>
</dbReference>
<dbReference type="Gene3D" id="3.30.40.10">
    <property type="entry name" value="Zinc/RING finger domain, C3HC4 (zinc finger)"/>
    <property type="match status" value="2"/>
</dbReference>
<dbReference type="InterPro" id="IPR013083">
    <property type="entry name" value="Znf_RING/FYVE/PHD"/>
</dbReference>
<accession>A0AAW1PSA8</accession>
<dbReference type="SMART" id="SM00249">
    <property type="entry name" value="PHD"/>
    <property type="match status" value="2"/>
</dbReference>
<dbReference type="PANTHER" id="PTHR13793">
    <property type="entry name" value="PHD FINGER PROTEINS"/>
    <property type="match status" value="1"/>
</dbReference>
<feature type="compositionally biased region" description="Basic and acidic residues" evidence="5">
    <location>
        <begin position="812"/>
        <end position="821"/>
    </location>
</feature>
<dbReference type="InterPro" id="IPR019786">
    <property type="entry name" value="Zinc_finger_PHD-type_CS"/>
</dbReference>
<dbReference type="CDD" id="cd15492">
    <property type="entry name" value="PHD_BRPF_JADE_like"/>
    <property type="match status" value="1"/>
</dbReference>
<feature type="compositionally biased region" description="Low complexity" evidence="5">
    <location>
        <begin position="573"/>
        <end position="598"/>
    </location>
</feature>
<dbReference type="GO" id="GO:0006357">
    <property type="term" value="P:regulation of transcription by RNA polymerase II"/>
    <property type="evidence" value="ECO:0007669"/>
    <property type="project" value="TreeGrafter"/>
</dbReference>
<feature type="compositionally biased region" description="Polar residues" evidence="5">
    <location>
        <begin position="377"/>
        <end position="392"/>
    </location>
</feature>
<feature type="compositionally biased region" description="Low complexity" evidence="5">
    <location>
        <begin position="926"/>
        <end position="936"/>
    </location>
</feature>
<feature type="compositionally biased region" description="Low complexity" evidence="5">
    <location>
        <begin position="147"/>
        <end position="160"/>
    </location>
</feature>
<evidence type="ECO:0000259" key="6">
    <source>
        <dbReference type="PROSITE" id="PS50016"/>
    </source>
</evidence>
<feature type="region of interest" description="Disordered" evidence="5">
    <location>
        <begin position="407"/>
        <end position="427"/>
    </location>
</feature>
<feature type="region of interest" description="Disordered" evidence="5">
    <location>
        <begin position="130"/>
        <end position="200"/>
    </location>
</feature>
<dbReference type="PROSITE" id="PS51805">
    <property type="entry name" value="EPHD"/>
    <property type="match status" value="1"/>
</dbReference>
<dbReference type="InterPro" id="IPR011011">
    <property type="entry name" value="Znf_FYVE_PHD"/>
</dbReference>
<feature type="region of interest" description="Disordered" evidence="5">
    <location>
        <begin position="556"/>
        <end position="598"/>
    </location>
</feature>
<feature type="compositionally biased region" description="Low complexity" evidence="5">
    <location>
        <begin position="265"/>
        <end position="281"/>
    </location>
</feature>
<feature type="region of interest" description="Disordered" evidence="5">
    <location>
        <begin position="913"/>
        <end position="978"/>
    </location>
</feature>
<evidence type="ECO:0000259" key="7">
    <source>
        <dbReference type="PROSITE" id="PS51805"/>
    </source>
</evidence>
<name>A0AAW1PSA8_9CHLO</name>
<comment type="caution">
    <text evidence="8">The sequence shown here is derived from an EMBL/GenBank/DDBJ whole genome shotgun (WGS) entry which is preliminary data.</text>
</comment>
<dbReference type="InterPro" id="IPR019787">
    <property type="entry name" value="Znf_PHD-finger"/>
</dbReference>